<dbReference type="SUPFAM" id="SSF88659">
    <property type="entry name" value="Sigma3 and sigma4 domains of RNA polymerase sigma factors"/>
    <property type="match status" value="1"/>
</dbReference>
<evidence type="ECO:0000256" key="3">
    <source>
        <dbReference type="ARBA" id="ARBA00023082"/>
    </source>
</evidence>
<accession>A0A552UJC6</accession>
<gene>
    <name evidence="7" type="ORF">FMM06_01595</name>
</gene>
<keyword evidence="2" id="KW-0805">Transcription regulation</keyword>
<evidence type="ECO:0000259" key="5">
    <source>
        <dbReference type="Pfam" id="PF04542"/>
    </source>
</evidence>
<dbReference type="Pfam" id="PF04542">
    <property type="entry name" value="Sigma70_r2"/>
    <property type="match status" value="1"/>
</dbReference>
<feature type="domain" description="RNA polymerase sigma factor 70 region 4 type 2" evidence="6">
    <location>
        <begin position="114"/>
        <end position="166"/>
    </location>
</feature>
<dbReference type="GO" id="GO:0006352">
    <property type="term" value="P:DNA-templated transcription initiation"/>
    <property type="evidence" value="ECO:0007669"/>
    <property type="project" value="InterPro"/>
</dbReference>
<dbReference type="OrthoDB" id="9784272at2"/>
<dbReference type="InterPro" id="IPR039425">
    <property type="entry name" value="RNA_pol_sigma-70-like"/>
</dbReference>
<evidence type="ECO:0000256" key="4">
    <source>
        <dbReference type="ARBA" id="ARBA00023163"/>
    </source>
</evidence>
<dbReference type="EMBL" id="VJWA01000001">
    <property type="protein sequence ID" value="TRW18332.1"/>
    <property type="molecule type" value="Genomic_DNA"/>
</dbReference>
<dbReference type="Gene3D" id="1.10.10.10">
    <property type="entry name" value="Winged helix-like DNA-binding domain superfamily/Winged helix DNA-binding domain"/>
    <property type="match status" value="1"/>
</dbReference>
<dbReference type="InterPro" id="IPR013249">
    <property type="entry name" value="RNA_pol_sigma70_r4_t2"/>
</dbReference>
<evidence type="ECO:0000256" key="1">
    <source>
        <dbReference type="ARBA" id="ARBA00010641"/>
    </source>
</evidence>
<dbReference type="CDD" id="cd06171">
    <property type="entry name" value="Sigma70_r4"/>
    <property type="match status" value="1"/>
</dbReference>
<dbReference type="Pfam" id="PF08281">
    <property type="entry name" value="Sigma70_r4_2"/>
    <property type="match status" value="1"/>
</dbReference>
<evidence type="ECO:0000259" key="6">
    <source>
        <dbReference type="Pfam" id="PF08281"/>
    </source>
</evidence>
<organism evidence="7 8">
    <name type="scientific">Glacieibacterium frigidum</name>
    <dbReference type="NCBI Taxonomy" id="2593303"/>
    <lineage>
        <taxon>Bacteria</taxon>
        <taxon>Pseudomonadati</taxon>
        <taxon>Pseudomonadota</taxon>
        <taxon>Alphaproteobacteria</taxon>
        <taxon>Sphingomonadales</taxon>
        <taxon>Sphingosinicellaceae</taxon>
        <taxon>Glacieibacterium</taxon>
    </lineage>
</organism>
<keyword evidence="3" id="KW-0731">Sigma factor</keyword>
<dbReference type="InterPro" id="IPR013324">
    <property type="entry name" value="RNA_pol_sigma_r3/r4-like"/>
</dbReference>
<sequence>MLDRAGAGDTAAFKNLYDATSAKLFGVILRILNERGEAEDVLQEVYTTVWRKAAEFDAARASPITWMATIARNRAIDRLRARGSRPTTALDAAADVPDTSLPADQLIDASDDARRLHAALDTLDARHAAAIRSTYFEGLTYEALAVREGVPVGTLKSWVRRGLLRMQGAMA</sequence>
<dbReference type="Gene3D" id="1.10.1740.10">
    <property type="match status" value="1"/>
</dbReference>
<evidence type="ECO:0000313" key="7">
    <source>
        <dbReference type="EMBL" id="TRW18332.1"/>
    </source>
</evidence>
<dbReference type="InterPro" id="IPR014284">
    <property type="entry name" value="RNA_pol_sigma-70_dom"/>
</dbReference>
<comment type="caution">
    <text evidence="7">The sequence shown here is derived from an EMBL/GenBank/DDBJ whole genome shotgun (WGS) entry which is preliminary data.</text>
</comment>
<dbReference type="GO" id="GO:0003677">
    <property type="term" value="F:DNA binding"/>
    <property type="evidence" value="ECO:0007669"/>
    <property type="project" value="InterPro"/>
</dbReference>
<dbReference type="SUPFAM" id="SSF88946">
    <property type="entry name" value="Sigma2 domain of RNA polymerase sigma factors"/>
    <property type="match status" value="1"/>
</dbReference>
<dbReference type="PANTHER" id="PTHR43133">
    <property type="entry name" value="RNA POLYMERASE ECF-TYPE SIGMA FACTO"/>
    <property type="match status" value="1"/>
</dbReference>
<protein>
    <submittedName>
        <fullName evidence="7">Sigma-70 family RNA polymerase sigma factor</fullName>
    </submittedName>
</protein>
<dbReference type="InterPro" id="IPR036388">
    <property type="entry name" value="WH-like_DNA-bd_sf"/>
</dbReference>
<dbReference type="InterPro" id="IPR007627">
    <property type="entry name" value="RNA_pol_sigma70_r2"/>
</dbReference>
<dbReference type="PANTHER" id="PTHR43133:SF62">
    <property type="entry name" value="RNA POLYMERASE SIGMA FACTOR SIGZ"/>
    <property type="match status" value="1"/>
</dbReference>
<evidence type="ECO:0000313" key="8">
    <source>
        <dbReference type="Proteomes" id="UP000317894"/>
    </source>
</evidence>
<keyword evidence="8" id="KW-1185">Reference proteome</keyword>
<dbReference type="Proteomes" id="UP000317894">
    <property type="component" value="Unassembled WGS sequence"/>
</dbReference>
<dbReference type="InterPro" id="IPR013325">
    <property type="entry name" value="RNA_pol_sigma_r2"/>
</dbReference>
<reference evidence="7 8" key="1">
    <citation type="submission" date="2019-07" db="EMBL/GenBank/DDBJ databases">
        <title>Novel species isolated from glacier.</title>
        <authorList>
            <person name="Liu Q."/>
            <person name="Xin Y.-H."/>
        </authorList>
    </citation>
    <scope>NUCLEOTIDE SEQUENCE [LARGE SCALE GENOMIC DNA]</scope>
    <source>
        <strain evidence="7 8">LB1R16</strain>
    </source>
</reference>
<proteinExistence type="inferred from homology"/>
<keyword evidence="4" id="KW-0804">Transcription</keyword>
<comment type="similarity">
    <text evidence="1">Belongs to the sigma-70 factor family. ECF subfamily.</text>
</comment>
<feature type="domain" description="RNA polymerase sigma-70 region 2" evidence="5">
    <location>
        <begin position="16"/>
        <end position="83"/>
    </location>
</feature>
<dbReference type="AlphaFoldDB" id="A0A552UJC6"/>
<evidence type="ECO:0000256" key="2">
    <source>
        <dbReference type="ARBA" id="ARBA00023015"/>
    </source>
</evidence>
<dbReference type="NCBIfam" id="TIGR02937">
    <property type="entry name" value="sigma70-ECF"/>
    <property type="match status" value="1"/>
</dbReference>
<dbReference type="GO" id="GO:0016987">
    <property type="term" value="F:sigma factor activity"/>
    <property type="evidence" value="ECO:0007669"/>
    <property type="project" value="UniProtKB-KW"/>
</dbReference>
<name>A0A552UJC6_9SPHN</name>